<proteinExistence type="predicted"/>
<keyword evidence="5" id="KW-1185">Reference proteome</keyword>
<name>A0A1M6SE15_9FIRM</name>
<evidence type="ECO:0000313" key="5">
    <source>
        <dbReference type="Proteomes" id="UP000183997"/>
    </source>
</evidence>
<organism evidence="4 5">
    <name type="scientific">Desulforamulus aeronauticus DSM 10349</name>
    <dbReference type="NCBI Taxonomy" id="1121421"/>
    <lineage>
        <taxon>Bacteria</taxon>
        <taxon>Bacillati</taxon>
        <taxon>Bacillota</taxon>
        <taxon>Clostridia</taxon>
        <taxon>Eubacteriales</taxon>
        <taxon>Peptococcaceae</taxon>
        <taxon>Desulforamulus</taxon>
    </lineage>
</organism>
<evidence type="ECO:0000256" key="1">
    <source>
        <dbReference type="ARBA" id="ARBA00004953"/>
    </source>
</evidence>
<gene>
    <name evidence="4" type="ORF">SAMN02745123_01835</name>
</gene>
<dbReference type="RefSeq" id="WP_072913376.1">
    <property type="nucleotide sequence ID" value="NZ_FRAR01000013.1"/>
</dbReference>
<dbReference type="Proteomes" id="UP000183997">
    <property type="component" value="Unassembled WGS sequence"/>
</dbReference>
<protein>
    <submittedName>
        <fullName evidence="4">Precorrin-6A/cobalt-precorrin-6A reductase</fullName>
    </submittedName>
</protein>
<dbReference type="UniPathway" id="UPA00148"/>
<sequence>MILVLAGTLEGRIVADLLQQAGFSVQVSAVTDYGTDLLTRQGIEHISSGPLDETALRQVLKQGITLLVDATHPFASLASQNAMSAAATVGVPYLRLERLTTAIPSHPLVHDAASLQDCIQKALGLGKVLFSTLGSKNLPALLAAARPAGVRVVARVLPVSEVLHACRELGLTPADLVALQGPCSRELNVALYRQYQAQVVLTKNSGPTGGVEEKIAAALQVGIPIVVWQRPRLHYPLVLHQPTEVVQYCLKNLKTG</sequence>
<dbReference type="InterPro" id="IPR003723">
    <property type="entry name" value="Precorrin-6x_reduct"/>
</dbReference>
<evidence type="ECO:0000313" key="4">
    <source>
        <dbReference type="EMBL" id="SHK42950.1"/>
    </source>
</evidence>
<evidence type="ECO:0000256" key="3">
    <source>
        <dbReference type="ARBA" id="ARBA00023002"/>
    </source>
</evidence>
<keyword evidence="2" id="KW-0169">Cobalamin biosynthesis</keyword>
<dbReference type="GO" id="GO:0009236">
    <property type="term" value="P:cobalamin biosynthetic process"/>
    <property type="evidence" value="ECO:0007669"/>
    <property type="project" value="UniProtKB-UniPathway"/>
</dbReference>
<comment type="pathway">
    <text evidence="1">Cofactor biosynthesis; adenosylcobalamin biosynthesis.</text>
</comment>
<dbReference type="OrthoDB" id="9780707at2"/>
<dbReference type="STRING" id="1121421.SAMN02745123_01835"/>
<dbReference type="PANTHER" id="PTHR36925:SF1">
    <property type="entry name" value="COBALT-PRECORRIN-6A REDUCTASE"/>
    <property type="match status" value="1"/>
</dbReference>
<evidence type="ECO:0000256" key="2">
    <source>
        <dbReference type="ARBA" id="ARBA00022573"/>
    </source>
</evidence>
<dbReference type="PANTHER" id="PTHR36925">
    <property type="entry name" value="COBALT-PRECORRIN-6A REDUCTASE"/>
    <property type="match status" value="1"/>
</dbReference>
<dbReference type="PROSITE" id="PS51014">
    <property type="entry name" value="COBK_CBIJ"/>
    <property type="match status" value="1"/>
</dbReference>
<keyword evidence="3" id="KW-0560">Oxidoreductase</keyword>
<dbReference type="Pfam" id="PF02571">
    <property type="entry name" value="CbiJ"/>
    <property type="match status" value="1"/>
</dbReference>
<reference evidence="5" key="1">
    <citation type="submission" date="2016-11" db="EMBL/GenBank/DDBJ databases">
        <authorList>
            <person name="Varghese N."/>
            <person name="Submissions S."/>
        </authorList>
    </citation>
    <scope>NUCLEOTIDE SEQUENCE [LARGE SCALE GENOMIC DNA]</scope>
    <source>
        <strain evidence="5">DSM 10349</strain>
    </source>
</reference>
<dbReference type="AlphaFoldDB" id="A0A1M6SE15"/>
<dbReference type="EMBL" id="FRAR01000013">
    <property type="protein sequence ID" value="SHK42950.1"/>
    <property type="molecule type" value="Genomic_DNA"/>
</dbReference>
<accession>A0A1M6SE15</accession>
<dbReference type="NCBIfam" id="TIGR00715">
    <property type="entry name" value="precor6x_red"/>
    <property type="match status" value="1"/>
</dbReference>
<dbReference type="GO" id="GO:0016994">
    <property type="term" value="F:precorrin-6A reductase activity"/>
    <property type="evidence" value="ECO:0007669"/>
    <property type="project" value="InterPro"/>
</dbReference>